<feature type="region of interest" description="Disordered" evidence="6">
    <location>
        <begin position="103"/>
        <end position="176"/>
    </location>
</feature>
<dbReference type="GO" id="GO:0045930">
    <property type="term" value="P:negative regulation of mitotic cell cycle"/>
    <property type="evidence" value="ECO:0007669"/>
    <property type="project" value="TreeGrafter"/>
</dbReference>
<accession>A0A8T0B9Z2</accession>
<evidence type="ECO:0000313" key="9">
    <source>
        <dbReference type="Proteomes" id="UP000606274"/>
    </source>
</evidence>
<evidence type="ECO:0000256" key="2">
    <source>
        <dbReference type="ARBA" id="ARBA00006726"/>
    </source>
</evidence>
<comment type="subcellular location">
    <subcellularLocation>
        <location evidence="1">Nucleus</location>
    </subcellularLocation>
</comment>
<proteinExistence type="inferred from homology"/>
<name>A0A8T0B9Z2_SILME</name>
<comment type="caution">
    <text evidence="8">The sequence shown here is derived from an EMBL/GenBank/DDBJ whole genome shotgun (WGS) entry which is preliminary data.</text>
</comment>
<evidence type="ECO:0000256" key="1">
    <source>
        <dbReference type="ARBA" id="ARBA00004123"/>
    </source>
</evidence>
<evidence type="ECO:0000259" key="7">
    <source>
        <dbReference type="Pfam" id="PF02234"/>
    </source>
</evidence>
<dbReference type="GO" id="GO:0004861">
    <property type="term" value="F:cyclin-dependent protein serine/threonine kinase inhibitor activity"/>
    <property type="evidence" value="ECO:0007669"/>
    <property type="project" value="InterPro"/>
</dbReference>
<feature type="domain" description="Cyclin-dependent kinase inhibitor" evidence="7">
    <location>
        <begin position="32"/>
        <end position="78"/>
    </location>
</feature>
<dbReference type="Gene3D" id="4.10.365.10">
    <property type="entry name" value="p27"/>
    <property type="match status" value="1"/>
</dbReference>
<dbReference type="OrthoDB" id="6373236at2759"/>
<dbReference type="GO" id="GO:0005634">
    <property type="term" value="C:nucleus"/>
    <property type="evidence" value="ECO:0007669"/>
    <property type="project" value="UniProtKB-SubCell"/>
</dbReference>
<dbReference type="EMBL" id="JABFDY010000010">
    <property type="protein sequence ID" value="KAF7701864.1"/>
    <property type="molecule type" value="Genomic_DNA"/>
</dbReference>
<organism evidence="8 9">
    <name type="scientific">Silurus meridionalis</name>
    <name type="common">Southern catfish</name>
    <name type="synonym">Silurus soldatovi meridionalis</name>
    <dbReference type="NCBI Taxonomy" id="175797"/>
    <lineage>
        <taxon>Eukaryota</taxon>
        <taxon>Metazoa</taxon>
        <taxon>Chordata</taxon>
        <taxon>Craniata</taxon>
        <taxon>Vertebrata</taxon>
        <taxon>Euteleostomi</taxon>
        <taxon>Actinopterygii</taxon>
        <taxon>Neopterygii</taxon>
        <taxon>Teleostei</taxon>
        <taxon>Ostariophysi</taxon>
        <taxon>Siluriformes</taxon>
        <taxon>Siluridae</taxon>
        <taxon>Silurus</taxon>
    </lineage>
</organism>
<dbReference type="InterPro" id="IPR003175">
    <property type="entry name" value="CDI_dom"/>
</dbReference>
<evidence type="ECO:0000256" key="3">
    <source>
        <dbReference type="ARBA" id="ARBA00023013"/>
    </source>
</evidence>
<reference evidence="8" key="1">
    <citation type="submission" date="2020-08" db="EMBL/GenBank/DDBJ databases">
        <title>Chromosome-level assembly of Southern catfish (Silurus meridionalis) provides insights into visual adaptation to the nocturnal and benthic lifestyles.</title>
        <authorList>
            <person name="Zhang Y."/>
            <person name="Wang D."/>
            <person name="Peng Z."/>
        </authorList>
    </citation>
    <scope>NUCLEOTIDE SEQUENCE</scope>
    <source>
        <strain evidence="8">SWU-2019-XX</strain>
        <tissue evidence="8">Muscle</tissue>
    </source>
</reference>
<dbReference type="PANTHER" id="PTHR10265">
    <property type="entry name" value="CYCLIN-DEPENDENT KINASE INHIBITOR 1"/>
    <property type="match status" value="1"/>
</dbReference>
<protein>
    <recommendedName>
        <fullName evidence="7">Cyclin-dependent kinase inhibitor domain-containing protein</fullName>
    </recommendedName>
</protein>
<dbReference type="PANTHER" id="PTHR10265:SF44">
    <property type="entry name" value="CYCLIN-DEPENDENT KINASE INHIBITOR 1C"/>
    <property type="match status" value="1"/>
</dbReference>
<keyword evidence="5" id="KW-0131">Cell cycle</keyword>
<keyword evidence="9" id="KW-1185">Reference proteome</keyword>
<evidence type="ECO:0000256" key="4">
    <source>
        <dbReference type="ARBA" id="ARBA00023242"/>
    </source>
</evidence>
<evidence type="ECO:0000313" key="8">
    <source>
        <dbReference type="EMBL" id="KAF7701864.1"/>
    </source>
</evidence>
<dbReference type="Pfam" id="PF02234">
    <property type="entry name" value="CDI"/>
    <property type="match status" value="1"/>
</dbReference>
<gene>
    <name evidence="8" type="ORF">HF521_001147</name>
</gene>
<comment type="similarity">
    <text evidence="2">Belongs to the CDI family.</text>
</comment>
<sequence length="176" mass="19463">MASAPGAAIVVVVAPVPPPSNPPRRRSNVRRSLFGAVDHDELQREVDSKLREISERDRRRWNFDFASGTPLDGDYEWEGAAAERTPVFYQESLQVGKKRVALAAAATPPERENSAAGGSDGDGKPSARLVAATTTTRITDFFVKRRRKHGEELKRRGAPNLFGSMPSEQTPRKRLR</sequence>
<dbReference type="InterPro" id="IPR044898">
    <property type="entry name" value="CDI_dom_sf"/>
</dbReference>
<evidence type="ECO:0000256" key="5">
    <source>
        <dbReference type="ARBA" id="ARBA00023306"/>
    </source>
</evidence>
<keyword evidence="4" id="KW-0539">Nucleus</keyword>
<dbReference type="Proteomes" id="UP000606274">
    <property type="component" value="Unassembled WGS sequence"/>
</dbReference>
<evidence type="ECO:0000256" key="6">
    <source>
        <dbReference type="SAM" id="MobiDB-lite"/>
    </source>
</evidence>
<keyword evidence="3" id="KW-0649">Protein kinase inhibitor</keyword>
<dbReference type="AlphaFoldDB" id="A0A8T0B9Z2"/>